<sequence length="41" mass="4796">MTPLKFDEGYRTNDEARHVAAEIECEDKSEEKDEALNLIVW</sequence>
<accession>A0A0J9WFZ8</accession>
<organism evidence="1 2">
    <name type="scientific">Fusarium oxysporum f. sp. lycopersici (strain 4287 / CBS 123668 / FGSC 9935 / NRRL 34936)</name>
    <name type="common">Fusarium vascular wilt of tomato</name>
    <dbReference type="NCBI Taxonomy" id="426428"/>
    <lineage>
        <taxon>Eukaryota</taxon>
        <taxon>Fungi</taxon>
        <taxon>Dikarya</taxon>
        <taxon>Ascomycota</taxon>
        <taxon>Pezizomycotina</taxon>
        <taxon>Sordariomycetes</taxon>
        <taxon>Hypocreomycetidae</taxon>
        <taxon>Hypocreales</taxon>
        <taxon>Nectriaceae</taxon>
        <taxon>Fusarium</taxon>
        <taxon>Fusarium oxysporum species complex</taxon>
    </lineage>
</organism>
<dbReference type="VEuPathDB" id="FungiDB:FOXG_17861"/>
<dbReference type="KEGG" id="fox:FOXG_17861"/>
<reference evidence="1" key="2">
    <citation type="journal article" date="2010" name="Nature">
        <title>Comparative genomics reveals mobile pathogenicity chromosomes in Fusarium.</title>
        <authorList>
            <person name="Ma L.J."/>
            <person name="van der Does H.C."/>
            <person name="Borkovich K.A."/>
            <person name="Coleman J.J."/>
            <person name="Daboussi M.J."/>
            <person name="Di Pietro A."/>
            <person name="Dufresne M."/>
            <person name="Freitag M."/>
            <person name="Grabherr M."/>
            <person name="Henrissat B."/>
            <person name="Houterman P.M."/>
            <person name="Kang S."/>
            <person name="Shim W.B."/>
            <person name="Woloshuk C."/>
            <person name="Xie X."/>
            <person name="Xu J.R."/>
            <person name="Antoniw J."/>
            <person name="Baker S.E."/>
            <person name="Bluhm B.H."/>
            <person name="Breakspear A."/>
            <person name="Brown D.W."/>
            <person name="Butchko R.A."/>
            <person name="Chapman S."/>
            <person name="Coulson R."/>
            <person name="Coutinho P.M."/>
            <person name="Danchin E.G."/>
            <person name="Diener A."/>
            <person name="Gale L.R."/>
            <person name="Gardiner D.M."/>
            <person name="Goff S."/>
            <person name="Hammond-Kosack K.E."/>
            <person name="Hilburn K."/>
            <person name="Hua-Van A."/>
            <person name="Jonkers W."/>
            <person name="Kazan K."/>
            <person name="Kodira C.D."/>
            <person name="Koehrsen M."/>
            <person name="Kumar L."/>
            <person name="Lee Y.H."/>
            <person name="Li L."/>
            <person name="Manners J.M."/>
            <person name="Miranda-Saavedra D."/>
            <person name="Mukherjee M."/>
            <person name="Park G."/>
            <person name="Park J."/>
            <person name="Park S.Y."/>
            <person name="Proctor R.H."/>
            <person name="Regev A."/>
            <person name="Ruiz-Roldan M.C."/>
            <person name="Sain D."/>
            <person name="Sakthikumar S."/>
            <person name="Sykes S."/>
            <person name="Schwartz D.C."/>
            <person name="Turgeon B.G."/>
            <person name="Wapinski I."/>
            <person name="Yoder O."/>
            <person name="Young S."/>
            <person name="Zeng Q."/>
            <person name="Zhou S."/>
            <person name="Galagan J."/>
            <person name="Cuomo C.A."/>
            <person name="Kistler H.C."/>
            <person name="Rep M."/>
        </authorList>
    </citation>
    <scope>NUCLEOTIDE SEQUENCE [LARGE SCALE GENOMIC DNA]</scope>
    <source>
        <strain evidence="1">4287</strain>
    </source>
</reference>
<dbReference type="RefSeq" id="XP_018232202.1">
    <property type="nucleotide sequence ID" value="XM_018397865.1"/>
</dbReference>
<evidence type="ECO:0000313" key="2">
    <source>
        <dbReference type="Proteomes" id="UP000009097"/>
    </source>
</evidence>
<gene>
    <name evidence="1" type="ORF">FOXG_17861</name>
</gene>
<name>A0A0J9WFZ8_FUSO4</name>
<dbReference type="Proteomes" id="UP000009097">
    <property type="component" value="Unassembled WGS sequence"/>
</dbReference>
<dbReference type="GeneID" id="28958567"/>
<protein>
    <submittedName>
        <fullName evidence="1">Uncharacterized protein</fullName>
    </submittedName>
</protein>
<reference evidence="1" key="1">
    <citation type="submission" date="2007-04" db="EMBL/GenBank/DDBJ databases">
        <authorList>
            <consortium name="The Broad Institute Genome Sequencing Platform"/>
            <person name="Birren B."/>
            <person name="Lander E."/>
            <person name="Galagan J."/>
            <person name="Nusbaum C."/>
            <person name="Devon K."/>
            <person name="Ma L.-J."/>
            <person name="Jaffe D."/>
            <person name="Butler J."/>
            <person name="Alvarez P."/>
            <person name="Gnerre S."/>
            <person name="Grabherr M."/>
            <person name="Kleber M."/>
            <person name="Mauceli E."/>
            <person name="Brockman W."/>
            <person name="MacCallum I.A."/>
            <person name="Young S."/>
            <person name="LaButti K."/>
            <person name="DeCaprio D."/>
            <person name="Crawford M."/>
            <person name="Koehrsen M."/>
            <person name="Engels R."/>
            <person name="Montgomery P."/>
            <person name="Pearson M."/>
            <person name="Howarth C."/>
            <person name="Larson L."/>
            <person name="White J."/>
            <person name="O'Leary S."/>
            <person name="Kodira C."/>
            <person name="Zeng Q."/>
            <person name="Yandava C."/>
            <person name="Alvarado L."/>
            <person name="Kistler C."/>
            <person name="Shim W.-B."/>
            <person name="Kang S."/>
            <person name="Woloshuk C."/>
        </authorList>
    </citation>
    <scope>NUCLEOTIDE SEQUENCE</scope>
    <source>
        <strain evidence="1">4287</strain>
    </source>
</reference>
<dbReference type="AlphaFoldDB" id="A0A0J9WFZ8"/>
<dbReference type="EMBL" id="DS231696">
    <property type="protein sequence ID" value="KNA94156.1"/>
    <property type="molecule type" value="Genomic_DNA"/>
</dbReference>
<proteinExistence type="predicted"/>
<evidence type="ECO:0000313" key="1">
    <source>
        <dbReference type="EMBL" id="KNA94156.1"/>
    </source>
</evidence>